<organism evidence="7 8">
    <name type="scientific">Methylobacterium organophilum</name>
    <dbReference type="NCBI Taxonomy" id="410"/>
    <lineage>
        <taxon>Bacteria</taxon>
        <taxon>Pseudomonadati</taxon>
        <taxon>Pseudomonadota</taxon>
        <taxon>Alphaproteobacteria</taxon>
        <taxon>Hyphomicrobiales</taxon>
        <taxon>Methylobacteriaceae</taxon>
        <taxon>Methylobacterium</taxon>
    </lineage>
</organism>
<dbReference type="InterPro" id="IPR050319">
    <property type="entry name" value="ABC_transp_ATP-bind"/>
</dbReference>
<dbReference type="PANTHER" id="PTHR43776:SF7">
    <property type="entry name" value="D,D-DIPEPTIDE TRANSPORT ATP-BINDING PROTEIN DDPF-RELATED"/>
    <property type="match status" value="1"/>
</dbReference>
<protein>
    <submittedName>
        <fullName evidence="7">ABC transporter ATP-binding protein YejF</fullName>
    </submittedName>
</protein>
<evidence type="ECO:0000256" key="2">
    <source>
        <dbReference type="ARBA" id="ARBA00005417"/>
    </source>
</evidence>
<keyword evidence="4" id="KW-0547">Nucleotide-binding</keyword>
<keyword evidence="3" id="KW-0813">Transport</keyword>
<accession>A0ABQ4T8F5</accession>
<evidence type="ECO:0000256" key="3">
    <source>
        <dbReference type="ARBA" id="ARBA00022448"/>
    </source>
</evidence>
<dbReference type="InterPro" id="IPR003593">
    <property type="entry name" value="AAA+_ATPase"/>
</dbReference>
<name>A0ABQ4T8F5_METOR</name>
<feature type="domain" description="ABC transporter" evidence="6">
    <location>
        <begin position="296"/>
        <end position="535"/>
    </location>
</feature>
<dbReference type="PROSITE" id="PS50893">
    <property type="entry name" value="ABC_TRANSPORTER_2"/>
    <property type="match status" value="2"/>
</dbReference>
<dbReference type="SUPFAM" id="SSF52540">
    <property type="entry name" value="P-loop containing nucleoside triphosphate hydrolases"/>
    <property type="match status" value="2"/>
</dbReference>
<gene>
    <name evidence="7" type="primary">yejF_1</name>
    <name evidence="7" type="ORF">LKMONMHP_2112</name>
</gene>
<dbReference type="SMART" id="SM00382">
    <property type="entry name" value="AAA"/>
    <property type="match status" value="2"/>
</dbReference>
<dbReference type="NCBIfam" id="NF008453">
    <property type="entry name" value="PRK11308.1"/>
    <property type="match status" value="2"/>
</dbReference>
<evidence type="ECO:0000259" key="6">
    <source>
        <dbReference type="PROSITE" id="PS50893"/>
    </source>
</evidence>
<dbReference type="PANTHER" id="PTHR43776">
    <property type="entry name" value="TRANSPORT ATP-BINDING PROTEIN"/>
    <property type="match status" value="1"/>
</dbReference>
<feature type="domain" description="ABC transporter" evidence="6">
    <location>
        <begin position="16"/>
        <end position="266"/>
    </location>
</feature>
<evidence type="ECO:0000313" key="7">
    <source>
        <dbReference type="EMBL" id="GJE27254.1"/>
    </source>
</evidence>
<dbReference type="GO" id="GO:0005524">
    <property type="term" value="F:ATP binding"/>
    <property type="evidence" value="ECO:0007669"/>
    <property type="project" value="UniProtKB-KW"/>
</dbReference>
<dbReference type="RefSeq" id="WP_238311108.1">
    <property type="nucleotide sequence ID" value="NZ_BPQV01000005.1"/>
</dbReference>
<comment type="similarity">
    <text evidence="2">Belongs to the ABC transporter superfamily.</text>
</comment>
<comment type="subcellular location">
    <subcellularLocation>
        <location evidence="1">Cell inner membrane</location>
        <topology evidence="1">Peripheral membrane protein</topology>
    </subcellularLocation>
</comment>
<comment type="caution">
    <text evidence="7">The sequence shown here is derived from an EMBL/GenBank/DDBJ whole genome shotgun (WGS) entry which is preliminary data.</text>
</comment>
<dbReference type="Pfam" id="PF00005">
    <property type="entry name" value="ABC_tran"/>
    <property type="match status" value="2"/>
</dbReference>
<evidence type="ECO:0000256" key="1">
    <source>
        <dbReference type="ARBA" id="ARBA00004417"/>
    </source>
</evidence>
<keyword evidence="5 7" id="KW-0067">ATP-binding</keyword>
<reference evidence="7" key="2">
    <citation type="submission" date="2021-08" db="EMBL/GenBank/DDBJ databases">
        <authorList>
            <person name="Tani A."/>
            <person name="Ola A."/>
            <person name="Ogura Y."/>
            <person name="Katsura K."/>
            <person name="Hayashi T."/>
        </authorList>
    </citation>
    <scope>NUCLEOTIDE SEQUENCE</scope>
    <source>
        <strain evidence="7">NBRC 15689</strain>
    </source>
</reference>
<dbReference type="Gene3D" id="3.40.50.300">
    <property type="entry name" value="P-loop containing nucleotide triphosphate hydrolases"/>
    <property type="match status" value="2"/>
</dbReference>
<proteinExistence type="inferred from homology"/>
<dbReference type="InterPro" id="IPR013563">
    <property type="entry name" value="Oligopep_ABC_C"/>
</dbReference>
<dbReference type="EMBL" id="BPQV01000005">
    <property type="protein sequence ID" value="GJE27254.1"/>
    <property type="molecule type" value="Genomic_DNA"/>
</dbReference>
<dbReference type="Pfam" id="PF08352">
    <property type="entry name" value="oligo_HPY"/>
    <property type="match status" value="2"/>
</dbReference>
<dbReference type="PROSITE" id="PS00211">
    <property type="entry name" value="ABC_TRANSPORTER_1"/>
    <property type="match status" value="2"/>
</dbReference>
<reference evidence="7" key="1">
    <citation type="journal article" date="2021" name="Front. Microbiol.">
        <title>Comprehensive Comparative Genomics and Phenotyping of Methylobacterium Species.</title>
        <authorList>
            <person name="Alessa O."/>
            <person name="Ogura Y."/>
            <person name="Fujitani Y."/>
            <person name="Takami H."/>
            <person name="Hayashi T."/>
            <person name="Sahin N."/>
            <person name="Tani A."/>
        </authorList>
    </citation>
    <scope>NUCLEOTIDE SEQUENCE</scope>
    <source>
        <strain evidence="7">NBRC 15689</strain>
    </source>
</reference>
<keyword evidence="8" id="KW-1185">Reference proteome</keyword>
<evidence type="ECO:0000313" key="8">
    <source>
        <dbReference type="Proteomes" id="UP001055156"/>
    </source>
</evidence>
<sequence length="554" mass="59808">MPISADTAPGRADALLSVEDLSVAFRTRGGDSLAVDRVSFAIRPGQTVALVGESGSGKSVTALSILRLLDGAAHHPGGRILFKGRDLLGLPERDLRQVRGADITMVFQEPMTSLNPLHTIQRQIGEVLALHRGLSGRKARARILELLDLVGIRDAERRLGAYPHELSGGQRQRVMIAMALACEPDLLVADEPTTALDVTVQAQILALLADLQKRLGMAMLFITHDLGIVRRIADHVCVMLRGRIVEAGPVAEVFGHPRHEYTQRLLASEPTGRANPVPEAAERLVEAGPIKVWFPLKTGLLRRVTGHVKAVDGVSLRVRAGETVGVVGESGSGKTTLGLALLRLTRSEGPIVFLGRAIEALGPGAMRPLRRHMQVVFQDPYGSLSPRMSVGDIVAEGLEVQGLVRSKAARRASVAKALTDVGLDPAAMDRYPHEFSGGQRQRIAIARAIVLEPRFVVLDEPTSALDRSVQAQIVTLLRDLQRERGLAYLFISHDLKVVRALSNYVLVMQNGKVVEEGPAAEIFSAPKTEYTRALFAAAFEMEADALAEAEPLPA</sequence>
<dbReference type="InterPro" id="IPR003439">
    <property type="entry name" value="ABC_transporter-like_ATP-bd"/>
</dbReference>
<dbReference type="Proteomes" id="UP001055156">
    <property type="component" value="Unassembled WGS sequence"/>
</dbReference>
<evidence type="ECO:0000256" key="5">
    <source>
        <dbReference type="ARBA" id="ARBA00022840"/>
    </source>
</evidence>
<dbReference type="CDD" id="cd03257">
    <property type="entry name" value="ABC_NikE_OppD_transporters"/>
    <property type="match status" value="2"/>
</dbReference>
<evidence type="ECO:0000256" key="4">
    <source>
        <dbReference type="ARBA" id="ARBA00022741"/>
    </source>
</evidence>
<dbReference type="InterPro" id="IPR017871">
    <property type="entry name" value="ABC_transporter-like_CS"/>
</dbReference>
<dbReference type="NCBIfam" id="NF007739">
    <property type="entry name" value="PRK10419.1"/>
    <property type="match status" value="2"/>
</dbReference>
<dbReference type="InterPro" id="IPR027417">
    <property type="entry name" value="P-loop_NTPase"/>
</dbReference>